<keyword evidence="2" id="KW-1185">Reference proteome</keyword>
<evidence type="ECO:0000313" key="2">
    <source>
        <dbReference type="Proteomes" id="UP000001037"/>
    </source>
</evidence>
<dbReference type="Proteomes" id="UP000001037">
    <property type="component" value="Chromosome"/>
</dbReference>
<name>G0EGM8_PYRF1</name>
<accession>G0EGM8</accession>
<dbReference type="KEGG" id="pfm:Pyrfu_0531"/>
<sequence>MVVSSYSISRVFAAARGIAKGLLAVREERVYRGRRVVVTGYDLVELLTLIATVADPEARKRVAEAIADGNAEAARRVEERMVEYVASVVESPDPLAAHVAQRVNEEWYARFAEFIQEPDYMRFLRRRFSHSRRSFSSAIRLARSSSL</sequence>
<proteinExistence type="predicted"/>
<dbReference type="EMBL" id="CP002838">
    <property type="protein sequence ID" value="AEM38402.1"/>
    <property type="molecule type" value="Genomic_DNA"/>
</dbReference>
<gene>
    <name evidence="1" type="ordered locus">Pyrfu_0531</name>
</gene>
<dbReference type="GeneID" id="52281859"/>
<evidence type="ECO:0000313" key="1">
    <source>
        <dbReference type="EMBL" id="AEM38402.1"/>
    </source>
</evidence>
<reference evidence="1 2" key="1">
    <citation type="journal article" date="2011" name="Stand. Genomic Sci.">
        <title>Complete genome sequence of the hyperthermophilic chemolithoautotroph Pyrolobus fumarii type strain (1A).</title>
        <authorList>
            <person name="Anderson I."/>
            <person name="Goker M."/>
            <person name="Nolan M."/>
            <person name="Lucas S."/>
            <person name="Hammon N."/>
            <person name="Deshpande S."/>
            <person name="Cheng J.F."/>
            <person name="Tapia R."/>
            <person name="Han C."/>
            <person name="Goodwin L."/>
            <person name="Pitluck S."/>
            <person name="Huntemann M."/>
            <person name="Liolios K."/>
            <person name="Ivanova N."/>
            <person name="Pagani I."/>
            <person name="Mavromatis K."/>
            <person name="Ovchinikova G."/>
            <person name="Pati A."/>
            <person name="Chen A."/>
            <person name="Palaniappan K."/>
            <person name="Land M."/>
            <person name="Hauser L."/>
            <person name="Brambilla E.M."/>
            <person name="Huber H."/>
            <person name="Yasawong M."/>
            <person name="Rohde M."/>
            <person name="Spring S."/>
            <person name="Abt B."/>
            <person name="Sikorski J."/>
            <person name="Wirth R."/>
            <person name="Detter J.C."/>
            <person name="Woyke T."/>
            <person name="Bristow J."/>
            <person name="Eisen J.A."/>
            <person name="Markowitz V."/>
            <person name="Hugenholtz P."/>
            <person name="Kyrpides N.C."/>
            <person name="Klenk H.P."/>
            <person name="Lapidus A."/>
        </authorList>
    </citation>
    <scope>NUCLEOTIDE SEQUENCE [LARGE SCALE GENOMIC DNA]</scope>
    <source>
        <strain evidence="2">DSM 11204 / 1A</strain>
    </source>
</reference>
<dbReference type="InParanoid" id="G0EGM8"/>
<dbReference type="HOGENOM" id="CLU_1763938_0_0_2"/>
<protein>
    <submittedName>
        <fullName evidence="1">Uncharacterized protein</fullName>
    </submittedName>
</protein>
<dbReference type="RefSeq" id="WP_014026079.1">
    <property type="nucleotide sequence ID" value="NC_015931.1"/>
</dbReference>
<organism evidence="1 2">
    <name type="scientific">Pyrolobus fumarii (strain DSM 11204 / 1A)</name>
    <dbReference type="NCBI Taxonomy" id="694429"/>
    <lineage>
        <taxon>Archaea</taxon>
        <taxon>Thermoproteota</taxon>
        <taxon>Thermoprotei</taxon>
        <taxon>Desulfurococcales</taxon>
        <taxon>Pyrodictiaceae</taxon>
        <taxon>Pyrolobus</taxon>
    </lineage>
</organism>
<dbReference type="AlphaFoldDB" id="G0EGM8"/>